<dbReference type="Proteomes" id="UP000814243">
    <property type="component" value="Unassembled WGS sequence"/>
</dbReference>
<evidence type="ECO:0000313" key="2">
    <source>
        <dbReference type="EMBL" id="AXY04297.1"/>
    </source>
</evidence>
<reference evidence="2" key="1">
    <citation type="journal article" date="2018" name="Insect Mol. Biol.">
        <title>Identification and expression analysis of the Spodoptera exigua neuropeptidome under different physiological conditions.</title>
        <authorList>
            <person name="Llopis-Gimenez A."/>
            <person name="Han Y."/>
            <person name="Kim Y."/>
            <person name="Ros V.I."/>
            <person name="Herrero S."/>
        </authorList>
    </citation>
    <scope>NUCLEOTIDE SEQUENCE</scope>
</reference>
<name>A0A385H900_SPOEX</name>
<keyword evidence="1" id="KW-0732">Signal</keyword>
<feature type="chain" id="PRO_5017181303" evidence="1">
    <location>
        <begin position="22"/>
        <end position="69"/>
    </location>
</feature>
<organism evidence="2">
    <name type="scientific">Spodoptera exigua</name>
    <name type="common">Beet armyworm</name>
    <name type="synonym">Noctua fulgens</name>
    <dbReference type="NCBI Taxonomy" id="7107"/>
    <lineage>
        <taxon>Eukaryota</taxon>
        <taxon>Metazoa</taxon>
        <taxon>Ecdysozoa</taxon>
        <taxon>Arthropoda</taxon>
        <taxon>Hexapoda</taxon>
        <taxon>Insecta</taxon>
        <taxon>Pterygota</taxon>
        <taxon>Neoptera</taxon>
        <taxon>Endopterygota</taxon>
        <taxon>Lepidoptera</taxon>
        <taxon>Glossata</taxon>
        <taxon>Ditrysia</taxon>
        <taxon>Noctuoidea</taxon>
        <taxon>Noctuidae</taxon>
        <taxon>Amphipyrinae</taxon>
        <taxon>Spodoptera</taxon>
    </lineage>
</organism>
<evidence type="ECO:0000313" key="3">
    <source>
        <dbReference type="EMBL" id="KAH9636930.1"/>
    </source>
</evidence>
<sequence>MRFILALCFLAIVFCFHDAEAATYRKPPFNGSIFGKRGVVEYDSTGRALSALCEIAAETCQAWYLTLDN</sequence>
<dbReference type="EMBL" id="MH028128">
    <property type="protein sequence ID" value="AXY04297.1"/>
    <property type="molecule type" value="mRNA"/>
</dbReference>
<gene>
    <name evidence="3" type="ORF">HF086_011766</name>
</gene>
<accession>A0A385H900</accession>
<dbReference type="EMBL" id="JACEFF010000468">
    <property type="protein sequence ID" value="KAH9636930.1"/>
    <property type="molecule type" value="Genomic_DNA"/>
</dbReference>
<protein>
    <submittedName>
        <fullName evidence="2">SIFamide</fullName>
    </submittedName>
</protein>
<reference evidence="3" key="2">
    <citation type="journal article" date="2021" name="G3 (Bethesda)">
        <title>Genome and transcriptome analysis of the beet armyworm Spodoptera exigua reveals targets for pest control. .</title>
        <authorList>
            <person name="Simon S."/>
            <person name="Breeschoten T."/>
            <person name="Jansen H.J."/>
            <person name="Dirks R.P."/>
            <person name="Schranz M.E."/>
            <person name="Ros V.I.D."/>
        </authorList>
    </citation>
    <scope>NUCLEOTIDE SEQUENCE</scope>
    <source>
        <strain evidence="3">TB_SE_WUR_2020</strain>
    </source>
</reference>
<proteinExistence type="evidence at transcript level"/>
<evidence type="ECO:0000256" key="1">
    <source>
        <dbReference type="SAM" id="SignalP"/>
    </source>
</evidence>
<dbReference type="AlphaFoldDB" id="A0A385H900"/>
<feature type="signal peptide" evidence="1">
    <location>
        <begin position="1"/>
        <end position="21"/>
    </location>
</feature>